<evidence type="ECO:0000313" key="4">
    <source>
        <dbReference type="WBParaSite" id="ASIM_0002129801-mRNA-1"/>
    </source>
</evidence>
<dbReference type="OrthoDB" id="10655207at2759"/>
<dbReference type="AlphaFoldDB" id="A0A0M3KJX2"/>
<dbReference type="EMBL" id="UYRR01040281">
    <property type="protein sequence ID" value="VDK78715.1"/>
    <property type="molecule type" value="Genomic_DNA"/>
</dbReference>
<reference evidence="4" key="1">
    <citation type="submission" date="2017-02" db="UniProtKB">
        <authorList>
            <consortium name="WormBaseParasite"/>
        </authorList>
    </citation>
    <scope>IDENTIFICATION</scope>
</reference>
<feature type="compositionally biased region" description="Low complexity" evidence="1">
    <location>
        <begin position="24"/>
        <end position="38"/>
    </location>
</feature>
<evidence type="ECO:0000313" key="2">
    <source>
        <dbReference type="EMBL" id="VDK78715.1"/>
    </source>
</evidence>
<evidence type="ECO:0000313" key="3">
    <source>
        <dbReference type="Proteomes" id="UP000267096"/>
    </source>
</evidence>
<dbReference type="Proteomes" id="UP000267096">
    <property type="component" value="Unassembled WGS sequence"/>
</dbReference>
<proteinExistence type="predicted"/>
<feature type="region of interest" description="Disordered" evidence="1">
    <location>
        <begin position="1"/>
        <end position="39"/>
    </location>
</feature>
<accession>A0A0M3KJX2</accession>
<name>A0A0M3KJX2_ANISI</name>
<organism evidence="4">
    <name type="scientific">Anisakis simplex</name>
    <name type="common">Herring worm</name>
    <dbReference type="NCBI Taxonomy" id="6269"/>
    <lineage>
        <taxon>Eukaryota</taxon>
        <taxon>Metazoa</taxon>
        <taxon>Ecdysozoa</taxon>
        <taxon>Nematoda</taxon>
        <taxon>Chromadorea</taxon>
        <taxon>Rhabditida</taxon>
        <taxon>Spirurina</taxon>
        <taxon>Ascaridomorpha</taxon>
        <taxon>Ascaridoidea</taxon>
        <taxon>Anisakidae</taxon>
        <taxon>Anisakis</taxon>
        <taxon>Anisakis simplex complex</taxon>
    </lineage>
</organism>
<gene>
    <name evidence="2" type="ORF">ASIM_LOCUS20669</name>
</gene>
<dbReference type="WBParaSite" id="ASIM_0002129801-mRNA-1">
    <property type="protein sequence ID" value="ASIM_0002129801-mRNA-1"/>
    <property type="gene ID" value="ASIM_0002129801"/>
</dbReference>
<evidence type="ECO:0000256" key="1">
    <source>
        <dbReference type="SAM" id="MobiDB-lite"/>
    </source>
</evidence>
<protein>
    <submittedName>
        <fullName evidence="2 4">Uncharacterized protein</fullName>
    </submittedName>
</protein>
<keyword evidence="3" id="KW-1185">Reference proteome</keyword>
<sequence length="87" mass="9305">MTQNIPQGYRSGPRGVFSNAGSPTKQQQQQQYNTTTTTSVVGNQSAANIVADPMRIANDNAPAPFIVPARGNKPSFRGKGIAFRLIT</sequence>
<reference evidence="2 3" key="2">
    <citation type="submission" date="2018-11" db="EMBL/GenBank/DDBJ databases">
        <authorList>
            <consortium name="Pathogen Informatics"/>
        </authorList>
    </citation>
    <scope>NUCLEOTIDE SEQUENCE [LARGE SCALE GENOMIC DNA]</scope>
</reference>